<evidence type="ECO:0000313" key="5">
    <source>
        <dbReference type="EMBL" id="EKR56693.1"/>
    </source>
</evidence>
<feature type="coiled-coil region" evidence="1">
    <location>
        <begin position="172"/>
        <end position="199"/>
    </location>
</feature>
<dbReference type="RefSeq" id="WP_000793289.1">
    <property type="nucleotide sequence ID" value="NZ_AHNR02000013.1"/>
</dbReference>
<dbReference type="InterPro" id="IPR037291">
    <property type="entry name" value="DUF4139"/>
</dbReference>
<protein>
    <recommendedName>
        <fullName evidence="7">Mucoidy inhibitor MuiA family protein</fullName>
    </recommendedName>
</protein>
<dbReference type="AlphaFoldDB" id="A0A0E2D9V4"/>
<dbReference type="Pfam" id="PF13600">
    <property type="entry name" value="DUF4140"/>
    <property type="match status" value="1"/>
</dbReference>
<accession>A0A0E2D9V4</accession>
<proteinExistence type="predicted"/>
<organism evidence="5 6">
    <name type="scientific">Leptospira interrogans str. UI 12758</name>
    <dbReference type="NCBI Taxonomy" id="1049938"/>
    <lineage>
        <taxon>Bacteria</taxon>
        <taxon>Pseudomonadati</taxon>
        <taxon>Spirochaetota</taxon>
        <taxon>Spirochaetia</taxon>
        <taxon>Leptospirales</taxon>
        <taxon>Leptospiraceae</taxon>
        <taxon>Leptospira</taxon>
    </lineage>
</organism>
<evidence type="ECO:0000259" key="3">
    <source>
        <dbReference type="Pfam" id="PF13598"/>
    </source>
</evidence>
<comment type="caution">
    <text evidence="5">The sequence shown here is derived from an EMBL/GenBank/DDBJ whole genome shotgun (WGS) entry which is preliminary data.</text>
</comment>
<dbReference type="Proteomes" id="UP000001340">
    <property type="component" value="Unassembled WGS sequence"/>
</dbReference>
<reference evidence="5 6" key="1">
    <citation type="submission" date="2012-10" db="EMBL/GenBank/DDBJ databases">
        <authorList>
            <person name="Harkins D.M."/>
            <person name="Durkin A.S."/>
            <person name="Brinkac L.M."/>
            <person name="Haft D.H."/>
            <person name="Selengut J.D."/>
            <person name="Sanka R."/>
            <person name="DePew J."/>
            <person name="Purushe J."/>
            <person name="Chanthongthip A."/>
            <person name="Lattana O."/>
            <person name="Phetsouvanh R."/>
            <person name="Newton P.N."/>
            <person name="Vinetz J.M."/>
            <person name="Sutton G.G."/>
            <person name="Nierman W.C."/>
            <person name="Fouts D.E."/>
        </authorList>
    </citation>
    <scope>NUCLEOTIDE SEQUENCE [LARGE SCALE GENOMIC DNA]</scope>
    <source>
        <strain evidence="5 6">UI 12758</strain>
    </source>
</reference>
<feature type="domain" description="DUF4140" evidence="4">
    <location>
        <begin position="105"/>
        <end position="200"/>
    </location>
</feature>
<feature type="coiled-coil region" evidence="1">
    <location>
        <begin position="248"/>
        <end position="275"/>
    </location>
</feature>
<dbReference type="Pfam" id="PF13598">
    <property type="entry name" value="DUF4139"/>
    <property type="match status" value="1"/>
</dbReference>
<dbReference type="PANTHER" id="PTHR31005">
    <property type="entry name" value="DUF4139 DOMAIN-CONTAINING PROTEIN"/>
    <property type="match status" value="1"/>
</dbReference>
<feature type="domain" description="DUF4139" evidence="3">
    <location>
        <begin position="299"/>
        <end position="607"/>
    </location>
</feature>
<keyword evidence="1" id="KW-0175">Coiled coil</keyword>
<name>A0A0E2D9V4_LEPIR</name>
<dbReference type="EMBL" id="AHNR02000013">
    <property type="protein sequence ID" value="EKR56693.1"/>
    <property type="molecule type" value="Genomic_DNA"/>
</dbReference>
<dbReference type="InterPro" id="IPR025554">
    <property type="entry name" value="DUF4140"/>
</dbReference>
<evidence type="ECO:0000256" key="1">
    <source>
        <dbReference type="SAM" id="Coils"/>
    </source>
</evidence>
<gene>
    <name evidence="5" type="ORF">LEP1GSC105_3251</name>
</gene>
<evidence type="ECO:0000256" key="2">
    <source>
        <dbReference type="SAM" id="MobiDB-lite"/>
    </source>
</evidence>
<dbReference type="SMR" id="A0A0E2D9V4"/>
<evidence type="ECO:0000259" key="4">
    <source>
        <dbReference type="Pfam" id="PF13600"/>
    </source>
</evidence>
<evidence type="ECO:0008006" key="7">
    <source>
        <dbReference type="Google" id="ProtNLM"/>
    </source>
</evidence>
<dbReference type="PANTHER" id="PTHR31005:SF8">
    <property type="entry name" value="DUF4139 DOMAIN-CONTAINING PROTEIN"/>
    <property type="match status" value="1"/>
</dbReference>
<sequence length="614" mass="69842">MKNLKYKTFEIFVFKLNFYLQHISKLNFTLSKKLNWIIQCLTFIDVRQVLTLPQLLKTQSVKNVLANSRSCNIGFFRDRFLFSLFLIFINFSLDAKEVELKIQDVTLYESSAGILRSGKIDLEPGMNEFVIRNLPITLQDESLVASVEALGASVVGSSTWIETGSIIHNEEALELQKKIRLLEKEIEVYESNNSNFKNLKKILVDTRLKLTEMISKNLFYKKNEADFKKWFQTFSGNRQAIQTLLSSDQEVIRAIKDLKKKLSELQDKMNVILSLSEKSSRITKILVSFTGTEKKEGRLNLTYQSGKVSWKPFYSVSMDGKERIEFEYLAEINQESGEDWKNINLLLSTSSPDVSGRRPRLSSQRLYDQKKQTNKDGIVAVQSQNLAEESNVAPEVESPEAEMTGRSEESGSGFLFRYSKPVTLFSRKESKKISLASFVTEAAFTTLYVPSLKRYPLIKGIFKNVSGFPILPGEVVVFRQAGMVGASNFGYISPGEKAEISFGSENEIRAIYRKESNQTKEGILSGTKIIEKSIRVELENFGKESRKISFQEAIPVSGVESVKVFIDSNTTPGHSELRKDSGILEWKLDLKPNQKQEIKLKYKVSFPAEFDLNL</sequence>
<dbReference type="NCBIfam" id="TIGR02231">
    <property type="entry name" value="mucoidy inhibitor MuiA family protein"/>
    <property type="match status" value="1"/>
</dbReference>
<evidence type="ECO:0000313" key="6">
    <source>
        <dbReference type="Proteomes" id="UP000001340"/>
    </source>
</evidence>
<feature type="region of interest" description="Disordered" evidence="2">
    <location>
        <begin position="387"/>
        <end position="408"/>
    </location>
</feature>
<dbReference type="InterPro" id="IPR011935">
    <property type="entry name" value="CHP02231"/>
</dbReference>